<protein>
    <recommendedName>
        <fullName evidence="12">Serine/threonine-protein kinase PrkC</fullName>
        <ecNumber evidence="1">2.7.11.1</ecNumber>
    </recommendedName>
</protein>
<feature type="domain" description="PASTA" evidence="17">
    <location>
        <begin position="502"/>
        <end position="568"/>
    </location>
</feature>
<dbReference type="InterPro" id="IPR008271">
    <property type="entry name" value="Ser/Thr_kinase_AS"/>
</dbReference>
<dbReference type="Gene3D" id="3.30.10.20">
    <property type="match status" value="3"/>
</dbReference>
<keyword evidence="15" id="KW-0812">Transmembrane</keyword>
<keyword evidence="8" id="KW-0735">Signal-anchor</keyword>
<evidence type="ECO:0000256" key="13">
    <source>
        <dbReference type="PROSITE-ProRule" id="PRU10141"/>
    </source>
</evidence>
<evidence type="ECO:0000256" key="12">
    <source>
        <dbReference type="ARBA" id="ARBA00070041"/>
    </source>
</evidence>
<evidence type="ECO:0000256" key="5">
    <source>
        <dbReference type="ARBA" id="ARBA00022741"/>
    </source>
</evidence>
<evidence type="ECO:0000256" key="1">
    <source>
        <dbReference type="ARBA" id="ARBA00012513"/>
    </source>
</evidence>
<dbReference type="GO" id="GO:0007165">
    <property type="term" value="P:signal transduction"/>
    <property type="evidence" value="ECO:0007669"/>
    <property type="project" value="UniProtKB-ARBA"/>
</dbReference>
<evidence type="ECO:0000256" key="2">
    <source>
        <dbReference type="ARBA" id="ARBA00022527"/>
    </source>
</evidence>
<comment type="caution">
    <text evidence="19">The sequence shown here is derived from an EMBL/GenBank/DDBJ whole genome shotgun (WGS) entry which is preliminary data.</text>
</comment>
<dbReference type="Pfam" id="PF00069">
    <property type="entry name" value="Pkinase"/>
    <property type="match status" value="1"/>
</dbReference>
<name>A0A7X0ZIH0_9LIST</name>
<comment type="catalytic activity">
    <reaction evidence="9">
        <text>L-threonyl-[protein] + ATP = O-phospho-L-threonyl-[protein] + ADP + H(+)</text>
        <dbReference type="Rhea" id="RHEA:46608"/>
        <dbReference type="Rhea" id="RHEA-COMP:11060"/>
        <dbReference type="Rhea" id="RHEA-COMP:11605"/>
        <dbReference type="ChEBI" id="CHEBI:15378"/>
        <dbReference type="ChEBI" id="CHEBI:30013"/>
        <dbReference type="ChEBI" id="CHEBI:30616"/>
        <dbReference type="ChEBI" id="CHEBI:61977"/>
        <dbReference type="ChEBI" id="CHEBI:456216"/>
        <dbReference type="EC" id="2.7.11.1"/>
    </reaction>
</comment>
<evidence type="ECO:0000256" key="8">
    <source>
        <dbReference type="ARBA" id="ARBA00022968"/>
    </source>
</evidence>
<feature type="compositionally biased region" description="Polar residues" evidence="14">
    <location>
        <begin position="545"/>
        <end position="557"/>
    </location>
</feature>
<dbReference type="AlphaFoldDB" id="A0A7X0ZIH0"/>
<dbReference type="EC" id="2.7.11.1" evidence="1"/>
<dbReference type="PROSITE" id="PS50011">
    <property type="entry name" value="PROTEIN_KINASE_DOM"/>
    <property type="match status" value="1"/>
</dbReference>
<dbReference type="EMBL" id="JAARZO010000002">
    <property type="protein sequence ID" value="MBC2287577.1"/>
    <property type="molecule type" value="Genomic_DNA"/>
</dbReference>
<keyword evidence="5 13" id="KW-0547">Nucleotide-binding</keyword>
<feature type="domain" description="PASTA" evidence="17">
    <location>
        <begin position="365"/>
        <end position="432"/>
    </location>
</feature>
<dbReference type="PROSITE" id="PS00107">
    <property type="entry name" value="PROTEIN_KINASE_ATP"/>
    <property type="match status" value="1"/>
</dbReference>
<feature type="transmembrane region" description="Helical" evidence="15">
    <location>
        <begin position="341"/>
        <end position="362"/>
    </location>
</feature>
<keyword evidence="2" id="KW-0723">Serine/threonine-protein kinase</keyword>
<evidence type="ECO:0000259" key="16">
    <source>
        <dbReference type="PROSITE" id="PS50011"/>
    </source>
</evidence>
<dbReference type="PROSITE" id="PS00108">
    <property type="entry name" value="PROTEIN_KINASE_ST"/>
    <property type="match status" value="1"/>
</dbReference>
<dbReference type="FunFam" id="3.30.200.20:FF:000035">
    <property type="entry name" value="Serine/threonine protein kinase Stk1"/>
    <property type="match status" value="1"/>
</dbReference>
<proteinExistence type="predicted"/>
<dbReference type="GO" id="GO:0009847">
    <property type="term" value="P:spore germination"/>
    <property type="evidence" value="ECO:0007669"/>
    <property type="project" value="UniProtKB-ARBA"/>
</dbReference>
<feature type="binding site" evidence="13">
    <location>
        <position position="40"/>
    </location>
    <ligand>
        <name>ATP</name>
        <dbReference type="ChEBI" id="CHEBI:30616"/>
    </ligand>
</feature>
<evidence type="ECO:0000313" key="18">
    <source>
        <dbReference type="EMBL" id="MBC1375561.1"/>
    </source>
</evidence>
<dbReference type="InterPro" id="IPR000719">
    <property type="entry name" value="Prot_kinase_dom"/>
</dbReference>
<dbReference type="PANTHER" id="PTHR43289:SF34">
    <property type="entry name" value="SERINE_THREONINE-PROTEIN KINASE YBDM-RELATED"/>
    <property type="match status" value="1"/>
</dbReference>
<reference evidence="20 21" key="1">
    <citation type="submission" date="2020-03" db="EMBL/GenBank/DDBJ databases">
        <title>Soil Listeria distribution.</title>
        <authorList>
            <person name="Liao J."/>
            <person name="Wiedmann M."/>
        </authorList>
    </citation>
    <scope>NUCLEOTIDE SEQUENCE [LARGE SCALE GENOMIC DNA]</scope>
    <source>
        <strain evidence="19 21">FSL L7-0072</strain>
        <strain evidence="18 20">FSL L7-1699</strain>
    </source>
</reference>
<evidence type="ECO:0000256" key="15">
    <source>
        <dbReference type="SAM" id="Phobius"/>
    </source>
</evidence>
<gene>
    <name evidence="19" type="primary">pknB</name>
    <name evidence="18" type="ORF">HB839_08490</name>
    <name evidence="19" type="ORF">HCB47_08105</name>
</gene>
<keyword evidence="7 13" id="KW-0067">ATP-binding</keyword>
<keyword evidence="6 19" id="KW-0418">Kinase</keyword>
<dbReference type="FunFam" id="1.10.510.10:FF:000021">
    <property type="entry name" value="Serine/threonine protein kinase"/>
    <property type="match status" value="1"/>
</dbReference>
<feature type="domain" description="PASTA" evidence="17">
    <location>
        <begin position="433"/>
        <end position="501"/>
    </location>
</feature>
<evidence type="ECO:0000256" key="3">
    <source>
        <dbReference type="ARBA" id="ARBA00022544"/>
    </source>
</evidence>
<evidence type="ECO:0000256" key="11">
    <source>
        <dbReference type="ARBA" id="ARBA00060432"/>
    </source>
</evidence>
<evidence type="ECO:0000313" key="19">
    <source>
        <dbReference type="EMBL" id="MBC2287577.1"/>
    </source>
</evidence>
<dbReference type="PANTHER" id="PTHR43289">
    <property type="entry name" value="MITOGEN-ACTIVATED PROTEIN KINASE KINASE KINASE 20-RELATED"/>
    <property type="match status" value="1"/>
</dbReference>
<dbReference type="EMBL" id="JAARPH010000002">
    <property type="protein sequence ID" value="MBC1375561.1"/>
    <property type="molecule type" value="Genomic_DNA"/>
</dbReference>
<evidence type="ECO:0000313" key="20">
    <source>
        <dbReference type="Proteomes" id="UP000518829"/>
    </source>
</evidence>
<dbReference type="NCBIfam" id="NF033483">
    <property type="entry name" value="PknB_PASTA_kin"/>
    <property type="match status" value="1"/>
</dbReference>
<dbReference type="InterPro" id="IPR017441">
    <property type="entry name" value="Protein_kinase_ATP_BS"/>
</dbReference>
<dbReference type="PROSITE" id="PS51178">
    <property type="entry name" value="PASTA"/>
    <property type="match status" value="3"/>
</dbReference>
<comment type="subcellular location">
    <subcellularLocation>
        <location evidence="11">Spore membrane</location>
        <topology evidence="11">Single-pass type II membrane protein</topology>
    </subcellularLocation>
</comment>
<dbReference type="Proteomes" id="UP000558070">
    <property type="component" value="Unassembled WGS sequence"/>
</dbReference>
<dbReference type="RefSeq" id="WP_185319039.1">
    <property type="nucleotide sequence ID" value="NZ_JAARPH010000002.1"/>
</dbReference>
<sequence length="657" mass="72427">MMIGKRLNDRYKILHAIGGGGMANVYLAHDIILDRDVAVKILRIDLADESNLIRRFQREAQSATSLVHPNIVSVYDVGEENDLHYIVMEHVDGMDLKQYIQENHPISYEKAVDIMLQIVSAVAIAHQHHIIHRDLKPQNILIDHDGVVKITDFGIAMALSETSITQTNSLLGSVHYLSPEQARGGMATQKSDIYSLGIVLYELLTGKVPFDGESAVSIAIKHLQAEIPSARAQNPEIPQSLENIIMKATAKDPFLRYQNAEEMEKDLQTCLNKDRLNEPKYVFPTNDDDGDTKTIPIIATKEAMQNLDKTIVPEGKVAAEEVVTEDKKGKKKKKMSKKKKIILIVSSVIVLFIIGILLLWLLGKSPDEVAVPDVSGKTEDQAIALLQKDGFVIGKTVEKNSDDVEEGKVINTDPSAGEMKEKGTKINLFVSIGSKKITMEDYTGRSYSETKTLLEQQGFNNISAEEVYSSEVGKGMIISQTPTQGTEVVAKSTDVKFVVSKGAEPITLIDLRGYTKTAVEDYASPLGLKVSSKEENSSSVEKGQVISQSPSAGTTMNTGDTIEIVISAGPKEKQVKEVTKTFNIPYTPSDEENPQPQKVQIYIQDKDHSMTSAYREMNITQNTSIEVTFQIEEGSSAGYKIISDDKVIDEGTVPYPN</sequence>
<evidence type="ECO:0000256" key="14">
    <source>
        <dbReference type="SAM" id="MobiDB-lite"/>
    </source>
</evidence>
<dbReference type="InterPro" id="IPR005543">
    <property type="entry name" value="PASTA_dom"/>
</dbReference>
<dbReference type="GO" id="GO:0071224">
    <property type="term" value="P:cellular response to peptidoglycan"/>
    <property type="evidence" value="ECO:0007669"/>
    <property type="project" value="UniProtKB-ARBA"/>
</dbReference>
<dbReference type="Proteomes" id="UP000518829">
    <property type="component" value="Unassembled WGS sequence"/>
</dbReference>
<accession>A0A7X0ZIH0</accession>
<keyword evidence="4" id="KW-0808">Transferase</keyword>
<dbReference type="GO" id="GO:0005524">
    <property type="term" value="F:ATP binding"/>
    <property type="evidence" value="ECO:0007669"/>
    <property type="project" value="UniProtKB-UniRule"/>
</dbReference>
<evidence type="ECO:0000256" key="7">
    <source>
        <dbReference type="ARBA" id="ARBA00022840"/>
    </source>
</evidence>
<keyword evidence="15" id="KW-0472">Membrane</keyword>
<organism evidence="19 21">
    <name type="scientific">Listeria farberi</name>
    <dbReference type="NCBI Taxonomy" id="2713500"/>
    <lineage>
        <taxon>Bacteria</taxon>
        <taxon>Bacillati</taxon>
        <taxon>Bacillota</taxon>
        <taxon>Bacilli</taxon>
        <taxon>Bacillales</taxon>
        <taxon>Listeriaceae</taxon>
        <taxon>Listeria</taxon>
    </lineage>
</organism>
<dbReference type="Gene3D" id="3.30.200.20">
    <property type="entry name" value="Phosphorylase Kinase, domain 1"/>
    <property type="match status" value="1"/>
</dbReference>
<dbReference type="Gene3D" id="2.60.40.2560">
    <property type="match status" value="1"/>
</dbReference>
<feature type="domain" description="Protein kinase" evidence="16">
    <location>
        <begin position="11"/>
        <end position="271"/>
    </location>
</feature>
<keyword evidence="3" id="KW-0309">Germination</keyword>
<dbReference type="Gene3D" id="1.10.510.10">
    <property type="entry name" value="Transferase(Phosphotransferase) domain 1"/>
    <property type="match status" value="1"/>
</dbReference>
<dbReference type="CDD" id="cd06577">
    <property type="entry name" value="PASTA_pknB"/>
    <property type="match status" value="3"/>
</dbReference>
<dbReference type="SMART" id="SM00220">
    <property type="entry name" value="S_TKc"/>
    <property type="match status" value="1"/>
</dbReference>
<dbReference type="SUPFAM" id="SSF56112">
    <property type="entry name" value="Protein kinase-like (PK-like)"/>
    <property type="match status" value="1"/>
</dbReference>
<dbReference type="InterPro" id="IPR011009">
    <property type="entry name" value="Kinase-like_dom_sf"/>
</dbReference>
<evidence type="ECO:0000259" key="17">
    <source>
        <dbReference type="PROSITE" id="PS51178"/>
    </source>
</evidence>
<dbReference type="Pfam" id="PF03793">
    <property type="entry name" value="PASTA"/>
    <property type="match status" value="3"/>
</dbReference>
<evidence type="ECO:0000313" key="21">
    <source>
        <dbReference type="Proteomes" id="UP000558070"/>
    </source>
</evidence>
<keyword evidence="20" id="KW-1185">Reference proteome</keyword>
<dbReference type="Pfam" id="PF21160">
    <property type="entry name" value="PrkC-like_PASTA-like"/>
    <property type="match status" value="1"/>
</dbReference>
<evidence type="ECO:0000256" key="6">
    <source>
        <dbReference type="ARBA" id="ARBA00022777"/>
    </source>
</evidence>
<evidence type="ECO:0000256" key="9">
    <source>
        <dbReference type="ARBA" id="ARBA00047899"/>
    </source>
</evidence>
<evidence type="ECO:0000256" key="4">
    <source>
        <dbReference type="ARBA" id="ARBA00022679"/>
    </source>
</evidence>
<comment type="catalytic activity">
    <reaction evidence="10">
        <text>L-seryl-[protein] + ATP = O-phospho-L-seryl-[protein] + ADP + H(+)</text>
        <dbReference type="Rhea" id="RHEA:17989"/>
        <dbReference type="Rhea" id="RHEA-COMP:9863"/>
        <dbReference type="Rhea" id="RHEA-COMP:11604"/>
        <dbReference type="ChEBI" id="CHEBI:15378"/>
        <dbReference type="ChEBI" id="CHEBI:29999"/>
        <dbReference type="ChEBI" id="CHEBI:30616"/>
        <dbReference type="ChEBI" id="CHEBI:83421"/>
        <dbReference type="ChEBI" id="CHEBI:456216"/>
        <dbReference type="EC" id="2.7.11.1"/>
    </reaction>
</comment>
<keyword evidence="15" id="KW-1133">Transmembrane helix</keyword>
<dbReference type="CDD" id="cd14014">
    <property type="entry name" value="STKc_PknB_like"/>
    <property type="match status" value="1"/>
</dbReference>
<evidence type="ECO:0000256" key="10">
    <source>
        <dbReference type="ARBA" id="ARBA00048679"/>
    </source>
</evidence>
<dbReference type="GO" id="GO:0004674">
    <property type="term" value="F:protein serine/threonine kinase activity"/>
    <property type="evidence" value="ECO:0007669"/>
    <property type="project" value="UniProtKB-KW"/>
</dbReference>
<feature type="region of interest" description="Disordered" evidence="14">
    <location>
        <begin position="533"/>
        <end position="557"/>
    </location>
</feature>
<dbReference type="SMART" id="SM00740">
    <property type="entry name" value="PASTA"/>
    <property type="match status" value="3"/>
</dbReference>